<dbReference type="SUPFAM" id="SSF56487">
    <property type="entry name" value="SRCR-like"/>
    <property type="match status" value="11"/>
</dbReference>
<feature type="domain" description="SRCR" evidence="6">
    <location>
        <begin position="941"/>
        <end position="1041"/>
    </location>
</feature>
<feature type="disulfide bond" evidence="5">
    <location>
        <begin position="508"/>
        <end position="518"/>
    </location>
</feature>
<keyword evidence="1" id="KW-0732">Signal</keyword>
<feature type="disulfide bond" evidence="5">
    <location>
        <begin position="279"/>
        <end position="289"/>
    </location>
</feature>
<evidence type="ECO:0000256" key="2">
    <source>
        <dbReference type="ARBA" id="ARBA00022737"/>
    </source>
</evidence>
<dbReference type="PROSITE" id="PS00420">
    <property type="entry name" value="SRCR_1"/>
    <property type="match status" value="1"/>
</dbReference>
<dbReference type="InterPro" id="IPR001190">
    <property type="entry name" value="SRCR"/>
</dbReference>
<feature type="disulfide bond" evidence="5">
    <location>
        <begin position="806"/>
        <end position="816"/>
    </location>
</feature>
<feature type="domain" description="SRCR" evidence="6">
    <location>
        <begin position="2"/>
        <end position="101"/>
    </location>
</feature>
<feature type="domain" description="SRCR" evidence="6">
    <location>
        <begin position="738"/>
        <end position="837"/>
    </location>
</feature>
<feature type="domain" description="SRCR" evidence="6">
    <location>
        <begin position="444"/>
        <end position="538"/>
    </location>
</feature>
<dbReference type="FunFam" id="3.10.250.10:FF:000013">
    <property type="entry name" value="CD163 molecule like 1"/>
    <property type="match status" value="3"/>
</dbReference>
<feature type="disulfide bond" evidence="5">
    <location>
        <begin position="568"/>
        <end position="632"/>
    </location>
</feature>
<dbReference type="FunFam" id="3.10.250.10:FF:000009">
    <property type="entry name" value="WC1"/>
    <property type="match status" value="5"/>
</dbReference>
<dbReference type="Pfam" id="PF00530">
    <property type="entry name" value="SRCR"/>
    <property type="match status" value="11"/>
</dbReference>
<evidence type="ECO:0000313" key="8">
    <source>
        <dbReference type="Proteomes" id="UP000694701"/>
    </source>
</evidence>
<keyword evidence="4" id="KW-0325">Glycoprotein</keyword>
<dbReference type="Proteomes" id="UP000694701">
    <property type="component" value="Unplaced"/>
</dbReference>
<dbReference type="Gene3D" id="3.10.250.10">
    <property type="entry name" value="SRCR-like domain"/>
    <property type="match status" value="11"/>
</dbReference>
<evidence type="ECO:0000256" key="1">
    <source>
        <dbReference type="ARBA" id="ARBA00022729"/>
    </source>
</evidence>
<feature type="disulfide bond" evidence="5">
    <location>
        <begin position="1012"/>
        <end position="1022"/>
    </location>
</feature>
<organism evidence="7 8">
    <name type="scientific">Cyprinus carpio</name>
    <name type="common">Common carp</name>
    <dbReference type="NCBI Taxonomy" id="7962"/>
    <lineage>
        <taxon>Eukaryota</taxon>
        <taxon>Metazoa</taxon>
        <taxon>Chordata</taxon>
        <taxon>Craniata</taxon>
        <taxon>Vertebrata</taxon>
        <taxon>Euteleostomi</taxon>
        <taxon>Actinopterygii</taxon>
        <taxon>Neopterygii</taxon>
        <taxon>Teleostei</taxon>
        <taxon>Ostariophysi</taxon>
        <taxon>Cypriniformes</taxon>
        <taxon>Cyprinidae</taxon>
        <taxon>Cyprininae</taxon>
        <taxon>Cyprinus</taxon>
    </lineage>
</organism>
<feature type="domain" description="SRCR" evidence="6">
    <location>
        <begin position="847"/>
        <end position="945"/>
    </location>
</feature>
<feature type="disulfide bond" evidence="5">
    <location>
        <begin position="707"/>
        <end position="717"/>
    </location>
</feature>
<feature type="domain" description="SRCR" evidence="6">
    <location>
        <begin position="543"/>
        <end position="648"/>
    </location>
</feature>
<protein>
    <recommendedName>
        <fullName evidence="6">SRCR domain-containing protein</fullName>
    </recommendedName>
</protein>
<feature type="disulfide bond" evidence="5">
    <location>
        <begin position="175"/>
        <end position="185"/>
    </location>
</feature>
<evidence type="ECO:0000313" key="7">
    <source>
        <dbReference type="Ensembl" id="ENSCCRP00020069471.1"/>
    </source>
</evidence>
<name>A0A8C2GGK8_CYPCA</name>
<dbReference type="PRINTS" id="PR00258">
    <property type="entry name" value="SPERACTRCPTR"/>
</dbReference>
<feature type="disulfide bond" evidence="5">
    <location>
        <begin position="408"/>
        <end position="418"/>
    </location>
</feature>
<feature type="domain" description="SRCR" evidence="6">
    <location>
        <begin position="106"/>
        <end position="205"/>
    </location>
</feature>
<feature type="disulfide bond" evidence="5">
    <location>
        <begin position="248"/>
        <end position="309"/>
    </location>
</feature>
<reference evidence="7" key="1">
    <citation type="submission" date="2025-08" db="UniProtKB">
        <authorList>
            <consortium name="Ensembl"/>
        </authorList>
    </citation>
    <scope>IDENTIFICATION</scope>
</reference>
<dbReference type="SMART" id="SM00202">
    <property type="entry name" value="SR"/>
    <property type="match status" value="11"/>
</dbReference>
<accession>A0A8C2GGK8</accession>
<feature type="disulfide bond" evidence="5">
    <location>
        <begin position="762"/>
        <end position="826"/>
    </location>
</feature>
<dbReference type="FunFam" id="3.10.250.10:FF:000002">
    <property type="entry name" value="Scavenger receptor cysteine-rich type 1 protein M130"/>
    <property type="match status" value="1"/>
</dbReference>
<feature type="disulfide bond" evidence="5">
    <location>
        <begin position="612"/>
        <end position="622"/>
    </location>
</feature>
<dbReference type="GO" id="GO:0016020">
    <property type="term" value="C:membrane"/>
    <property type="evidence" value="ECO:0007669"/>
    <property type="project" value="InterPro"/>
</dbReference>
<feature type="disulfide bond" evidence="5">
    <location>
        <begin position="775"/>
        <end position="836"/>
    </location>
</feature>
<sequence>SGRLVGGHSRCAGRVEVLHRGQWGTVCDEDWDLVDAAVVCRELDCGEPVDALGDAHFGPGSGPIWMSALCSGIESTLKNCRSAGWGVHTCTHNDDAGVICSDHKHSRLIDGPHLCSGRLELNHGNTWYTVCDTVFDQQDAEVVCRELDCGAPVQVLGAAAFNKGDTQMWTQEIQCRGNESYISFCPTSSFKHNCTHENAIGLLCSGHTDLRLVNGPDSCSGRVEHQYLSKWGTVCDACWDMRAGSVLCRQLNCGIAVSVVGSDWFGEGSGEIWADVFDCDGDEPKLSECSISSWSRAECSHRRDVGVICSAHLGNCSSPQTLNCSSTQQLYITCRRSIRLVGSGGDCAGRLEVFHSGSWGTVCDDSWDIKDAHVVCRQLQCGVALSNQQVPAWFGPGSGPIWLDEVECEGNETSLWSCSSPGWGKHDCQHKEDVGVVCSEFKEIRLTEGCEGNVEVFYNGSWGNVCYNQMDRDTASLICQELNCGRSGSEPRYSVGLKPHNWLDYFKCRRHDSTLWQCPSSPWGQNNCDNEVAKITCSDHVPLRLSGGEGRCSGRLEVYHNAVWGSVCDDQWDISDAQVVCRELGCGAALMADRNSVFGAGEGVVWMNKVECRGNEIHLWDCPLSLKNHTDCSHKGHMPDTLFSVFCAGRVEVLHRGQWGTVCGLGWDLADAAVVCRELDCGEPVDALGDAHFGLGSRPVLMKIAICTGSESTLKKCGSIKLPDKCLDKSAQVICSEVRLVGGSRCSGRLEILHDQTWMSVCDAVFDQQDAEVVCRELDCGAPVQVLGAAAFDKGDTQMWTQEIQCRGNESQIHLCPATPLNENNCSHEFSIGLLCTGRSSKYIINVRLVNGTSYCAGRVEVLHRGQWGTVCGLGWDLADAAVVCRELDCGEPVDALGDAHFGLGSRPVLMKIAICTGSESTLKKCGSIKLPDKCLDKSAQVICSGKLRVFCSGRLEILHNQTWMSVCDAACDQQDAEVVCRELDCGAPVQVLGAAAFDKGDAQMWTKEIQCRGNESQIHLCPTSLYKNHCSDNFHGLFCSLFVFFCHLERKNVRLVDGNSRCAGRVEVLHRGQWGTVCGNFWDLVDAAVVCRELDCGEPVDALTDNHFGQGSGPVWMSALCIGSESTLKNCGSSGWSINDCTHNSNAGVICSDLLLDLICCVTLSLTSRMQRLCVESWTVGLLYRCGEQLLLTKETHRCGHKRFSAEEMNLIFHSVQYHHPTNTTAAVTLMWASNVLVKNQYSVSLHLFLM</sequence>
<evidence type="ECO:0000256" key="3">
    <source>
        <dbReference type="ARBA" id="ARBA00023157"/>
    </source>
</evidence>
<comment type="caution">
    <text evidence="5">Lacks conserved residue(s) required for the propagation of feature annotation.</text>
</comment>
<dbReference type="PROSITE" id="PS50287">
    <property type="entry name" value="SRCR_2"/>
    <property type="match status" value="11"/>
</dbReference>
<dbReference type="Ensembl" id="ENSCCRT00020076340.1">
    <property type="protein sequence ID" value="ENSCCRP00020069471.1"/>
    <property type="gene ID" value="ENSCCRG00020032117.1"/>
</dbReference>
<dbReference type="FunFam" id="3.10.250.10:FF:000012">
    <property type="entry name" value="CD163 molecule like 1"/>
    <property type="match status" value="1"/>
</dbReference>
<evidence type="ECO:0000259" key="6">
    <source>
        <dbReference type="PROSITE" id="PS50287"/>
    </source>
</evidence>
<keyword evidence="3 5" id="KW-1015">Disulfide bond</keyword>
<feature type="disulfide bond" evidence="5">
    <location>
        <begin position="235"/>
        <end position="299"/>
    </location>
</feature>
<feature type="domain" description="SRCR" evidence="6">
    <location>
        <begin position="647"/>
        <end position="736"/>
    </location>
</feature>
<dbReference type="PANTHER" id="PTHR19331:SF468">
    <property type="entry name" value="SCAVENGER RECEPTOR CYSTEINE-RICH TYPE 1 PROTEIN M160"/>
    <property type="match status" value="1"/>
</dbReference>
<dbReference type="PANTHER" id="PTHR19331">
    <property type="entry name" value="SCAVENGER RECEPTOR DOMAIN-CONTAINING"/>
    <property type="match status" value="1"/>
</dbReference>
<feature type="disulfide bond" evidence="5">
    <location>
        <begin position="916"/>
        <end position="926"/>
    </location>
</feature>
<feature type="disulfide bond" evidence="5">
    <location>
        <begin position="70"/>
        <end position="80"/>
    </location>
</feature>
<proteinExistence type="predicted"/>
<feature type="domain" description="SRCR" evidence="6">
    <location>
        <begin position="1054"/>
        <end position="1153"/>
    </location>
</feature>
<dbReference type="FunFam" id="3.10.250.10:FF:000006">
    <property type="entry name" value="neurotrypsin isoform X2"/>
    <property type="match status" value="1"/>
</dbReference>
<dbReference type="InterPro" id="IPR036772">
    <property type="entry name" value="SRCR-like_dom_sf"/>
</dbReference>
<feature type="disulfide bond" evidence="5">
    <location>
        <begin position="1122"/>
        <end position="1132"/>
    </location>
</feature>
<evidence type="ECO:0000256" key="5">
    <source>
        <dbReference type="PROSITE-ProRule" id="PRU00196"/>
    </source>
</evidence>
<dbReference type="AlphaFoldDB" id="A0A8C2GGK8"/>
<keyword evidence="2" id="KW-0677">Repeat</keyword>
<feature type="domain" description="SRCR" evidence="6">
    <location>
        <begin position="210"/>
        <end position="310"/>
    </location>
</feature>
<feature type="domain" description="SRCR" evidence="6">
    <location>
        <begin position="338"/>
        <end position="439"/>
    </location>
</feature>
<evidence type="ECO:0000256" key="4">
    <source>
        <dbReference type="ARBA" id="ARBA00023180"/>
    </source>
</evidence>